<dbReference type="EMBL" id="CP002417">
    <property type="protein sequence ID" value="ADU36841.1"/>
    <property type="molecule type" value="Genomic_DNA"/>
</dbReference>
<evidence type="ECO:0000313" key="8">
    <source>
        <dbReference type="EMBL" id="ADU36841.1"/>
    </source>
</evidence>
<evidence type="ECO:0000313" key="9">
    <source>
        <dbReference type="Proteomes" id="UP000008917"/>
    </source>
</evidence>
<keyword evidence="1" id="KW-0547">Nucleotide-binding</keyword>
<dbReference type="PANTHER" id="PTHR13748">
    <property type="entry name" value="COBW-RELATED"/>
    <property type="match status" value="1"/>
</dbReference>
<dbReference type="Proteomes" id="UP000008917">
    <property type="component" value="Chromosome"/>
</dbReference>
<name>E6V1T5_VARPE</name>
<gene>
    <name evidence="8" type="ordered locus">Varpa_2642</name>
</gene>
<keyword evidence="2" id="KW-0378">Hydrolase</keyword>
<dbReference type="InterPro" id="IPR011629">
    <property type="entry name" value="CobW-like_C"/>
</dbReference>
<comment type="similarity">
    <text evidence="4">Belongs to the SIMIBI class G3E GTPase family. ZNG1 subfamily.</text>
</comment>
<evidence type="ECO:0000256" key="3">
    <source>
        <dbReference type="ARBA" id="ARBA00023186"/>
    </source>
</evidence>
<evidence type="ECO:0000256" key="6">
    <source>
        <dbReference type="ARBA" id="ARBA00049117"/>
    </source>
</evidence>
<accession>E6V1T5</accession>
<dbReference type="Pfam" id="PF07683">
    <property type="entry name" value="CobW_C"/>
    <property type="match status" value="1"/>
</dbReference>
<sequence length="363" mass="39639">MTEVGFDVLPVGILTGFLGSGKTTLLRRWLHGSSAGDTAVLINEFGDVGLDHLLVGSIDADTVLLDNGCICCSIRGELKDALMRLFSRRQRGELPAFRRVVIETTGLATPGPVLATLLGDAQLRHHFRPAFVSTVIDAVHAGHQQASHPEWIAQVAAADTLWLSKTDLVNTEQATALRATLERLNPLARQLEAPTGPTPWHDDLAHESSDDTARWIARVSAGTMRARSGEKPAPARLGGDHAQHMAQTQATSFCMVFERPIEWFMLTVWLTLLVHRHGDRLLRIKGLLGIAADGFAHGQPTVLHGIGHLMHPPEHLEAWPDEDRRSRLVFITQGLSEEAVTASWRAFECFYAPAALPAGVFPS</sequence>
<dbReference type="SUPFAM" id="SSF90002">
    <property type="entry name" value="Hypothetical protein YjiA, C-terminal domain"/>
    <property type="match status" value="1"/>
</dbReference>
<dbReference type="eggNOG" id="COG0523">
    <property type="taxonomic scope" value="Bacteria"/>
</dbReference>
<dbReference type="Pfam" id="PF02492">
    <property type="entry name" value="cobW"/>
    <property type="match status" value="1"/>
</dbReference>
<dbReference type="GO" id="GO:0000166">
    <property type="term" value="F:nucleotide binding"/>
    <property type="evidence" value="ECO:0007669"/>
    <property type="project" value="UniProtKB-KW"/>
</dbReference>
<organism evidence="8 9">
    <name type="scientific">Variovorax paradoxus (strain EPS)</name>
    <dbReference type="NCBI Taxonomy" id="595537"/>
    <lineage>
        <taxon>Bacteria</taxon>
        <taxon>Pseudomonadati</taxon>
        <taxon>Pseudomonadota</taxon>
        <taxon>Betaproteobacteria</taxon>
        <taxon>Burkholderiales</taxon>
        <taxon>Comamonadaceae</taxon>
        <taxon>Variovorax</taxon>
    </lineage>
</organism>
<dbReference type="InterPro" id="IPR027417">
    <property type="entry name" value="P-loop_NTPase"/>
</dbReference>
<keyword evidence="3" id="KW-0143">Chaperone</keyword>
<dbReference type="PANTHER" id="PTHR13748:SF62">
    <property type="entry name" value="COBW DOMAIN-CONTAINING PROTEIN"/>
    <property type="match status" value="1"/>
</dbReference>
<dbReference type="InterPro" id="IPR036627">
    <property type="entry name" value="CobW-likC_sf"/>
</dbReference>
<dbReference type="InterPro" id="IPR003495">
    <property type="entry name" value="CobW/HypB/UreG_nucleotide-bd"/>
</dbReference>
<dbReference type="InterPro" id="IPR051316">
    <property type="entry name" value="Zinc-reg_GTPase_activator"/>
</dbReference>
<dbReference type="Gene3D" id="3.40.50.300">
    <property type="entry name" value="P-loop containing nucleotide triphosphate hydrolases"/>
    <property type="match status" value="1"/>
</dbReference>
<dbReference type="RefSeq" id="WP_013541071.1">
    <property type="nucleotide sequence ID" value="NC_014931.1"/>
</dbReference>
<dbReference type="GO" id="GO:0016787">
    <property type="term" value="F:hydrolase activity"/>
    <property type="evidence" value="ECO:0007669"/>
    <property type="project" value="UniProtKB-KW"/>
</dbReference>
<comment type="function">
    <text evidence="5">Zinc chaperone that directly transfers zinc cofactor to target proteins, thereby activating them. Zinc is transferred from the CXCC motif in the GTPase domain to the zinc binding site in target proteins in a process requiring GTP hydrolysis.</text>
</comment>
<evidence type="ECO:0000256" key="5">
    <source>
        <dbReference type="ARBA" id="ARBA00045658"/>
    </source>
</evidence>
<dbReference type="SUPFAM" id="SSF52540">
    <property type="entry name" value="P-loop containing nucleoside triphosphate hydrolases"/>
    <property type="match status" value="1"/>
</dbReference>
<evidence type="ECO:0000259" key="7">
    <source>
        <dbReference type="SMART" id="SM00833"/>
    </source>
</evidence>
<dbReference type="STRING" id="595537.Varpa_2642"/>
<reference evidence="9" key="1">
    <citation type="submission" date="2010-12" db="EMBL/GenBank/DDBJ databases">
        <title>Complete sequence of Variovorax paradoxus EPS.</title>
        <authorList>
            <consortium name="US DOE Joint Genome Institute"/>
            <person name="Lucas S."/>
            <person name="Copeland A."/>
            <person name="Lapidus A."/>
            <person name="Cheng J.-F."/>
            <person name="Goodwin L."/>
            <person name="Pitluck S."/>
            <person name="Teshima H."/>
            <person name="Detter J.C."/>
            <person name="Han C."/>
            <person name="Tapia R."/>
            <person name="Land M."/>
            <person name="Hauser L."/>
            <person name="Kyrpides N."/>
            <person name="Ivanova N."/>
            <person name="Ovchinnikova G."/>
            <person name="Orwin P."/>
            <person name="Han J.-I.G."/>
            <person name="Woyke T."/>
        </authorList>
    </citation>
    <scope>NUCLEOTIDE SEQUENCE [LARGE SCALE GENOMIC DNA]</scope>
    <source>
        <strain evidence="9">EPS</strain>
    </source>
</reference>
<dbReference type="Gene3D" id="3.30.1220.10">
    <property type="entry name" value="CobW-like, C-terminal domain"/>
    <property type="match status" value="1"/>
</dbReference>
<dbReference type="HOGENOM" id="CLU_017452_0_2_4"/>
<dbReference type="OrthoDB" id="9808822at2"/>
<evidence type="ECO:0000256" key="1">
    <source>
        <dbReference type="ARBA" id="ARBA00022741"/>
    </source>
</evidence>
<protein>
    <submittedName>
        <fullName evidence="8">Cobalamin synthesis protein P47K</fullName>
    </submittedName>
</protein>
<dbReference type="SMART" id="SM00833">
    <property type="entry name" value="CobW_C"/>
    <property type="match status" value="1"/>
</dbReference>
<proteinExistence type="inferred from homology"/>
<dbReference type="GO" id="GO:0005737">
    <property type="term" value="C:cytoplasm"/>
    <property type="evidence" value="ECO:0007669"/>
    <property type="project" value="TreeGrafter"/>
</dbReference>
<feature type="domain" description="CobW C-terminal" evidence="7">
    <location>
        <begin position="250"/>
        <end position="348"/>
    </location>
</feature>
<reference evidence="8 9" key="2">
    <citation type="journal article" date="2013" name="Genome Announc.">
        <title>Genome of the Root-Associated Plant Growth-Promoting Bacterium Variovorax paradoxus Strain EPS.</title>
        <authorList>
            <person name="Han J.I."/>
            <person name="Spain J.C."/>
            <person name="Leadbetter J.R."/>
            <person name="Ovchinnikova G."/>
            <person name="Goodwin L.A."/>
            <person name="Han C.S."/>
            <person name="Woyke T."/>
            <person name="Davenport K.W."/>
            <person name="Orwin P.M."/>
        </authorList>
    </citation>
    <scope>NUCLEOTIDE SEQUENCE [LARGE SCALE GENOMIC DNA]</scope>
    <source>
        <strain evidence="8 9">EPS</strain>
    </source>
</reference>
<dbReference type="AlphaFoldDB" id="E6V1T5"/>
<dbReference type="CDD" id="cd03112">
    <property type="entry name" value="CobW-like"/>
    <property type="match status" value="1"/>
</dbReference>
<evidence type="ECO:0000256" key="2">
    <source>
        <dbReference type="ARBA" id="ARBA00022801"/>
    </source>
</evidence>
<evidence type="ECO:0000256" key="4">
    <source>
        <dbReference type="ARBA" id="ARBA00034320"/>
    </source>
</evidence>
<comment type="catalytic activity">
    <reaction evidence="6">
        <text>GTP + H2O = GDP + phosphate + H(+)</text>
        <dbReference type="Rhea" id="RHEA:19669"/>
        <dbReference type="ChEBI" id="CHEBI:15377"/>
        <dbReference type="ChEBI" id="CHEBI:15378"/>
        <dbReference type="ChEBI" id="CHEBI:37565"/>
        <dbReference type="ChEBI" id="CHEBI:43474"/>
        <dbReference type="ChEBI" id="CHEBI:58189"/>
    </reaction>
    <physiologicalReaction direction="left-to-right" evidence="6">
        <dbReference type="Rhea" id="RHEA:19670"/>
    </physiologicalReaction>
</comment>
<dbReference type="KEGG" id="vpe:Varpa_2642"/>